<dbReference type="PANTHER" id="PTHR10762:SF2">
    <property type="entry name" value="2-(3-AMINO-3-CARBOXYPROPYL)HISTIDINE SYNTHASE SUBUNIT 2"/>
    <property type="match status" value="1"/>
</dbReference>
<evidence type="ECO:0000256" key="4">
    <source>
        <dbReference type="ARBA" id="ARBA00022723"/>
    </source>
</evidence>
<dbReference type="Gene3D" id="3.40.50.11840">
    <property type="entry name" value="Diphthamide synthesis DPH1/DPH2 domain 1"/>
    <property type="match status" value="1"/>
</dbReference>
<dbReference type="InterPro" id="IPR016435">
    <property type="entry name" value="DPH1/DPH2"/>
</dbReference>
<dbReference type="GO" id="GO:0046872">
    <property type="term" value="F:metal ion binding"/>
    <property type="evidence" value="ECO:0007669"/>
    <property type="project" value="UniProtKB-KW"/>
</dbReference>
<dbReference type="OrthoDB" id="449241at2759"/>
<evidence type="ECO:0000256" key="3">
    <source>
        <dbReference type="ARBA" id="ARBA00006179"/>
    </source>
</evidence>
<evidence type="ECO:0000256" key="5">
    <source>
        <dbReference type="ARBA" id="ARBA00023004"/>
    </source>
</evidence>
<reference evidence="8" key="1">
    <citation type="submission" date="2021-06" db="EMBL/GenBank/DDBJ databases">
        <authorList>
            <person name="Kallberg Y."/>
            <person name="Tangrot J."/>
            <person name="Rosling A."/>
        </authorList>
    </citation>
    <scope>NUCLEOTIDE SEQUENCE</scope>
    <source>
        <strain evidence="8">AZ414A</strain>
    </source>
</reference>
<evidence type="ECO:0000256" key="7">
    <source>
        <dbReference type="RuleBase" id="RU364133"/>
    </source>
</evidence>
<evidence type="ECO:0000256" key="6">
    <source>
        <dbReference type="ARBA" id="ARBA00023014"/>
    </source>
</evidence>
<dbReference type="SFLD" id="SFLDG01121">
    <property type="entry name" value="Diphthamide_biosynthesis"/>
    <property type="match status" value="1"/>
</dbReference>
<dbReference type="Proteomes" id="UP000789706">
    <property type="component" value="Unassembled WGS sequence"/>
</dbReference>
<evidence type="ECO:0000256" key="1">
    <source>
        <dbReference type="ARBA" id="ARBA00001966"/>
    </source>
</evidence>
<evidence type="ECO:0000313" key="8">
    <source>
        <dbReference type="EMBL" id="CAG8446404.1"/>
    </source>
</evidence>
<keyword evidence="7" id="KW-0963">Cytoplasm</keyword>
<dbReference type="GO" id="GO:0090560">
    <property type="term" value="F:2-(3-amino-3-carboxypropyl)histidine synthase activity"/>
    <property type="evidence" value="ECO:0007669"/>
    <property type="project" value="InterPro"/>
</dbReference>
<comment type="similarity">
    <text evidence="3 7">Belongs to the DPH1/DPH2 family. DPH2 subfamily.</text>
</comment>
<accession>A0A9N8V7F6</accession>
<dbReference type="GO" id="GO:0051536">
    <property type="term" value="F:iron-sulfur cluster binding"/>
    <property type="evidence" value="ECO:0007669"/>
    <property type="project" value="UniProtKB-KW"/>
</dbReference>
<dbReference type="EMBL" id="CAJVPK010000089">
    <property type="protein sequence ID" value="CAG8446404.1"/>
    <property type="molecule type" value="Genomic_DNA"/>
</dbReference>
<keyword evidence="5 7" id="KW-0408">Iron</keyword>
<dbReference type="InterPro" id="IPR042263">
    <property type="entry name" value="DPH1/DPH2_1"/>
</dbReference>
<comment type="function">
    <text evidence="7">Required for the first step of diphthamide biosynthesis, a post-translational modification of histidine which occurs in elongation factor 2. DPH1 and DPH2 transfer a 3-amino-3-carboxypropyl (ACP) group from S-adenosyl-L-methionine (SAM) to a histidine residue, the reaction is assisted by a reduction system comprising DPH3 and a NADH-dependent reductase. Facilitates the reduction of the catalytic iron-sulfur cluster found in the DPH1 subunit.</text>
</comment>
<comment type="caution">
    <text evidence="8">The sequence shown here is derived from an EMBL/GenBank/DDBJ whole genome shotgun (WGS) entry which is preliminary data.</text>
</comment>
<dbReference type="NCBIfam" id="TIGR00322">
    <property type="entry name" value="diphth2_R"/>
    <property type="match status" value="1"/>
</dbReference>
<dbReference type="NCBIfam" id="TIGR00272">
    <property type="entry name" value="DPH2"/>
    <property type="match status" value="1"/>
</dbReference>
<dbReference type="Pfam" id="PF01866">
    <property type="entry name" value="Diphthamide_syn"/>
    <property type="match status" value="1"/>
</dbReference>
<evidence type="ECO:0000256" key="2">
    <source>
        <dbReference type="ARBA" id="ARBA00005156"/>
    </source>
</evidence>
<keyword evidence="6 7" id="KW-0411">Iron-sulfur</keyword>
<dbReference type="InterPro" id="IPR042265">
    <property type="entry name" value="DPH1/DPH2_3"/>
</dbReference>
<dbReference type="AlphaFoldDB" id="A0A9N8V7F6"/>
<dbReference type="GO" id="GO:0017183">
    <property type="term" value="P:protein histidyl modification to diphthamide"/>
    <property type="evidence" value="ECO:0007669"/>
    <property type="project" value="InterPro"/>
</dbReference>
<organism evidence="8 9">
    <name type="scientific">Diversispora eburnea</name>
    <dbReference type="NCBI Taxonomy" id="1213867"/>
    <lineage>
        <taxon>Eukaryota</taxon>
        <taxon>Fungi</taxon>
        <taxon>Fungi incertae sedis</taxon>
        <taxon>Mucoromycota</taxon>
        <taxon>Glomeromycotina</taxon>
        <taxon>Glomeromycetes</taxon>
        <taxon>Diversisporales</taxon>
        <taxon>Diversisporaceae</taxon>
        <taxon>Diversispora</taxon>
    </lineage>
</organism>
<dbReference type="FunFam" id="3.40.50.11860:FF:000001">
    <property type="entry name" value="2-(3-amino-3-carboxypropyl)histidine synthase subunit 2"/>
    <property type="match status" value="1"/>
</dbReference>
<gene>
    <name evidence="8" type="ORF">DEBURN_LOCUS1825</name>
</gene>
<dbReference type="Gene3D" id="3.40.50.11860">
    <property type="entry name" value="Diphthamide synthesis DPH1/DPH2 domain 3"/>
    <property type="match status" value="2"/>
</dbReference>
<evidence type="ECO:0000313" key="9">
    <source>
        <dbReference type="Proteomes" id="UP000789706"/>
    </source>
</evidence>
<sequence>MSNIFSDGSAIIERITEDKGHKKITNTQEELESFYEIEPDSVKVATTLGKRTNKKFFILADTTYGSCCVDEVAAQHVNAECIIHYGRSCLRQPIDLKHCLEVFDNFFGNDDNSQKKIIIILYDVVYAHCIEEEQHSKNESVPLKEQEIQETIQEEIQGKIQGRSYSLPKGTKIEDCTLFYIGEEGPTLTNILLTYNKCNVYSYNSKTRIGRQENLKVNRALMKRFYMVQKAKDANIIGIVVGTLGVGRKPYTFVMGKLNVEKMANFMEIDCFVLVACPENSLIDSKEFYRPIVTPFELEIALDSSKQWTGEYILEFRQLLSSSGRKYAIIKNNEDNMNDITDLTLRDKNTSISTVLNSAAGEFLNSIRTFKGLEQNIGNSSVQLVEEGRTGIAKGYVNEDN</sequence>
<name>A0A9N8V7F6_9GLOM</name>
<keyword evidence="4 7" id="KW-0479">Metal-binding</keyword>
<proteinExistence type="inferred from homology"/>
<comment type="cofactor">
    <cofactor evidence="1">
        <name>[4Fe-4S] cluster</name>
        <dbReference type="ChEBI" id="CHEBI:49883"/>
    </cofactor>
</comment>
<dbReference type="SFLD" id="SFLDS00032">
    <property type="entry name" value="Radical_SAM_3-amino-3-carboxyp"/>
    <property type="match status" value="1"/>
</dbReference>
<keyword evidence="9" id="KW-1185">Reference proteome</keyword>
<dbReference type="PANTHER" id="PTHR10762">
    <property type="entry name" value="DIPHTHAMIDE BIOSYNTHESIS PROTEIN"/>
    <property type="match status" value="1"/>
</dbReference>
<protein>
    <recommendedName>
        <fullName evidence="7">2-(3-amino-3-carboxypropyl)histidine synthase subunit 2</fullName>
    </recommendedName>
</protein>
<dbReference type="GO" id="GO:0005737">
    <property type="term" value="C:cytoplasm"/>
    <property type="evidence" value="ECO:0007669"/>
    <property type="project" value="UniProtKB-SubCell"/>
</dbReference>
<dbReference type="InterPro" id="IPR010014">
    <property type="entry name" value="DHP2"/>
</dbReference>
<comment type="subcellular location">
    <subcellularLocation>
        <location evidence="7">Cytoplasm</location>
    </subcellularLocation>
</comment>
<comment type="pathway">
    <text evidence="2 7">Protein modification; peptidyl-diphthamide biosynthesis.</text>
</comment>